<keyword evidence="3 8" id="KW-0132">Cell division</keyword>
<evidence type="ECO:0000256" key="2">
    <source>
        <dbReference type="ARBA" id="ARBA00022454"/>
    </source>
</evidence>
<keyword evidence="5 9" id="KW-0175">Coiled coil</keyword>
<proteinExistence type="inferred from homology"/>
<keyword evidence="4 8" id="KW-0498">Mitosis</keyword>
<dbReference type="PANTHER" id="PTHR46681:SF1">
    <property type="entry name" value="KINETOCHORE PROTEIN NDC80 HOMOLOG"/>
    <property type="match status" value="1"/>
</dbReference>
<dbReference type="Proteomes" id="UP001177003">
    <property type="component" value="Chromosome 9"/>
</dbReference>
<gene>
    <name evidence="12" type="ORF">LSALG_LOCUS42713</name>
</gene>
<dbReference type="GO" id="GO:0051315">
    <property type="term" value="P:attachment of mitotic spindle microtubules to kinetochore"/>
    <property type="evidence" value="ECO:0007669"/>
    <property type="project" value="UniProtKB-UniRule"/>
</dbReference>
<dbReference type="Gene3D" id="1.10.418.30">
    <property type="entry name" value="Ncd80 complex, Ncd80 subunit"/>
    <property type="match status" value="1"/>
</dbReference>
<protein>
    <recommendedName>
        <fullName evidence="8">Kinetochore protein NDC80</fullName>
    </recommendedName>
</protein>
<dbReference type="PANTHER" id="PTHR46681">
    <property type="entry name" value="KINETOCHORE PROTEIN NDC80 HOMOLOG"/>
    <property type="match status" value="1"/>
</dbReference>
<evidence type="ECO:0000313" key="12">
    <source>
        <dbReference type="EMBL" id="CAI9304326.1"/>
    </source>
</evidence>
<evidence type="ECO:0000256" key="4">
    <source>
        <dbReference type="ARBA" id="ARBA00022776"/>
    </source>
</evidence>
<dbReference type="EMBL" id="OX465085">
    <property type="protein sequence ID" value="CAI9304326.1"/>
    <property type="molecule type" value="Genomic_DNA"/>
</dbReference>
<keyword evidence="6 8" id="KW-0131">Cell cycle</keyword>
<feature type="coiled-coil region" evidence="9">
    <location>
        <begin position="212"/>
        <end position="357"/>
    </location>
</feature>
<dbReference type="GO" id="GO:0031262">
    <property type="term" value="C:Ndc80 complex"/>
    <property type="evidence" value="ECO:0007669"/>
    <property type="project" value="UniProtKB-UniRule"/>
</dbReference>
<evidence type="ECO:0000256" key="9">
    <source>
        <dbReference type="SAM" id="Coils"/>
    </source>
</evidence>
<evidence type="ECO:0000256" key="1">
    <source>
        <dbReference type="ARBA" id="ARBA00007050"/>
    </source>
</evidence>
<evidence type="ECO:0000256" key="5">
    <source>
        <dbReference type="ARBA" id="ARBA00023054"/>
    </source>
</evidence>
<keyword evidence="2 8" id="KW-0158">Chromosome</keyword>
<dbReference type="InterPro" id="IPR055260">
    <property type="entry name" value="Ndc80_CH"/>
</dbReference>
<sequence length="564" mass="64753">MRGPTGRHPLTEGFVPDHRLSTPTPVDPLKFNVGGGGTCRDSEGIFSGSRPSSCYSAGVNYRRSSSAVVIKNRSNQSHAISAINSYLSERSFPISFKLKSLPTSKDINDTLKFVLARLDYLPSNKMEDDLLMVLKYLNCPIKISKSALKSPGTDHVFPTVLAILHWLVQIALYNEHLVNSIQSQSISGDSLFYYTLNTYMDCLRGYDDENIMEKLQQEKSFLEENIKMKLENVKDLEAKLESIKSGPSLRESKEEEQRMLEKDIKKFNELIEQLQTHVVAMEKLMEEKEKELRIKTEERIRMCEENEEMKKKVEEQGMNMREAERLKRELQSVERDIEEAEIERNKWEETYWDLDAAMGTNLKELEALQIECNHTIQRLKLGNGFQYDLNAKGLTPVEVLGMDYKSTLKPALKSASDDVKRSSMENLESLKYLQQSSRDINAKIDAKRNRILVLKSRIEEKETQDYNSQCAMEARKLVEKFEVESHKVDVVEKEARELVRSSKVKLKETMMRNEEEVEMCGDELLALIDSVSKCKEFMVSKILKMKNEVSETGVDIAQVHKASL</sequence>
<evidence type="ECO:0000256" key="10">
    <source>
        <dbReference type="SAM" id="MobiDB-lite"/>
    </source>
</evidence>
<comment type="similarity">
    <text evidence="1 8">Belongs to the NDC80/HEC1 family.</text>
</comment>
<keyword evidence="13" id="KW-1185">Reference proteome</keyword>
<keyword evidence="7 8" id="KW-0137">Centromere</keyword>
<feature type="region of interest" description="Disordered" evidence="10">
    <location>
        <begin position="1"/>
        <end position="21"/>
    </location>
</feature>
<evidence type="ECO:0000256" key="6">
    <source>
        <dbReference type="ARBA" id="ARBA00023306"/>
    </source>
</evidence>
<evidence type="ECO:0000313" key="13">
    <source>
        <dbReference type="Proteomes" id="UP001177003"/>
    </source>
</evidence>
<evidence type="ECO:0000259" key="11">
    <source>
        <dbReference type="Pfam" id="PF03801"/>
    </source>
</evidence>
<accession>A0AA36A489</accession>
<comment type="subcellular location">
    <subcellularLocation>
        <location evidence="8">Chromosome</location>
        <location evidence="8">Centromere</location>
        <location evidence="8">Kinetochore</location>
    </subcellularLocation>
    <subcellularLocation>
        <location evidence="8">Nucleus</location>
    </subcellularLocation>
</comment>
<dbReference type="GO" id="GO:0005634">
    <property type="term" value="C:nucleus"/>
    <property type="evidence" value="ECO:0007669"/>
    <property type="project" value="UniProtKB-SubCell"/>
</dbReference>
<evidence type="ECO:0000256" key="3">
    <source>
        <dbReference type="ARBA" id="ARBA00022618"/>
    </source>
</evidence>
<evidence type="ECO:0000256" key="7">
    <source>
        <dbReference type="ARBA" id="ARBA00023328"/>
    </source>
</evidence>
<keyword evidence="8" id="KW-0995">Kinetochore</keyword>
<dbReference type="InterPro" id="IPR055307">
    <property type="entry name" value="NDC80_plants"/>
</dbReference>
<dbReference type="AlphaFoldDB" id="A0AA36A489"/>
<name>A0AA36A489_LACSI</name>
<organism evidence="12 13">
    <name type="scientific">Lactuca saligna</name>
    <name type="common">Willowleaf lettuce</name>
    <dbReference type="NCBI Taxonomy" id="75948"/>
    <lineage>
        <taxon>Eukaryota</taxon>
        <taxon>Viridiplantae</taxon>
        <taxon>Streptophyta</taxon>
        <taxon>Embryophyta</taxon>
        <taxon>Tracheophyta</taxon>
        <taxon>Spermatophyta</taxon>
        <taxon>Magnoliopsida</taxon>
        <taxon>eudicotyledons</taxon>
        <taxon>Gunneridae</taxon>
        <taxon>Pentapetalae</taxon>
        <taxon>asterids</taxon>
        <taxon>campanulids</taxon>
        <taxon>Asterales</taxon>
        <taxon>Asteraceae</taxon>
        <taxon>Cichorioideae</taxon>
        <taxon>Cichorieae</taxon>
        <taxon>Lactucinae</taxon>
        <taxon>Lactuca</taxon>
    </lineage>
</organism>
<comment type="function">
    <text evidence="8">Acts as a component of the essential kinetochore-associated NDC80 complex, which is required for chromosome segregation and spindle checkpoint activity.</text>
</comment>
<comment type="subunit">
    <text evidence="8">Component of the NDC80 complex.</text>
</comment>
<evidence type="ECO:0000256" key="8">
    <source>
        <dbReference type="RuleBase" id="RU368072"/>
    </source>
</evidence>
<dbReference type="InterPro" id="IPR038273">
    <property type="entry name" value="Ndc80_sf"/>
</dbReference>
<reference evidence="12" key="1">
    <citation type="submission" date="2023-04" db="EMBL/GenBank/DDBJ databases">
        <authorList>
            <person name="Vijverberg K."/>
            <person name="Xiong W."/>
            <person name="Schranz E."/>
        </authorList>
    </citation>
    <scope>NUCLEOTIDE SEQUENCE</scope>
</reference>
<feature type="domain" description="Kinetochore protein Ndc80 CH" evidence="11">
    <location>
        <begin position="69"/>
        <end position="176"/>
    </location>
</feature>
<keyword evidence="8" id="KW-0539">Nucleus</keyword>
<dbReference type="Pfam" id="PF03801">
    <property type="entry name" value="Ndc80_HEC"/>
    <property type="match status" value="1"/>
</dbReference>
<dbReference type="GO" id="GO:0051301">
    <property type="term" value="P:cell division"/>
    <property type="evidence" value="ECO:0007669"/>
    <property type="project" value="UniProtKB-UniRule"/>
</dbReference>